<feature type="transmembrane region" description="Helical" evidence="2">
    <location>
        <begin position="42"/>
        <end position="64"/>
    </location>
</feature>
<name>A0A4W5RXS1_9TELE</name>
<keyword evidence="2" id="KW-1133">Transmembrane helix</keyword>
<keyword evidence="2" id="KW-0472">Membrane</keyword>
<evidence type="ECO:0000256" key="2">
    <source>
        <dbReference type="SAM" id="Phobius"/>
    </source>
</evidence>
<protein>
    <submittedName>
        <fullName evidence="3">Uncharacterized protein</fullName>
    </submittedName>
</protein>
<organism evidence="3 4">
    <name type="scientific">Hucho hucho</name>
    <name type="common">huchen</name>
    <dbReference type="NCBI Taxonomy" id="62062"/>
    <lineage>
        <taxon>Eukaryota</taxon>
        <taxon>Metazoa</taxon>
        <taxon>Chordata</taxon>
        <taxon>Craniata</taxon>
        <taxon>Vertebrata</taxon>
        <taxon>Euteleostomi</taxon>
        <taxon>Actinopterygii</taxon>
        <taxon>Neopterygii</taxon>
        <taxon>Teleostei</taxon>
        <taxon>Protacanthopterygii</taxon>
        <taxon>Salmoniformes</taxon>
        <taxon>Salmonidae</taxon>
        <taxon>Salmoninae</taxon>
        <taxon>Hucho</taxon>
    </lineage>
</organism>
<reference evidence="4" key="1">
    <citation type="submission" date="2018-06" db="EMBL/GenBank/DDBJ databases">
        <title>Genome assembly of Danube salmon.</title>
        <authorList>
            <person name="Macqueen D.J."/>
            <person name="Gundappa M.K."/>
        </authorList>
    </citation>
    <scope>NUCLEOTIDE SEQUENCE [LARGE SCALE GENOMIC DNA]</scope>
</reference>
<reference evidence="3" key="2">
    <citation type="submission" date="2025-08" db="UniProtKB">
        <authorList>
            <consortium name="Ensembl"/>
        </authorList>
    </citation>
    <scope>IDENTIFICATION</scope>
</reference>
<dbReference type="AlphaFoldDB" id="A0A4W5RXS1"/>
<dbReference type="Proteomes" id="UP000314982">
    <property type="component" value="Unassembled WGS sequence"/>
</dbReference>
<keyword evidence="2" id="KW-0812">Transmembrane</keyword>
<accession>A0A4W5RXS1</accession>
<reference evidence="3" key="3">
    <citation type="submission" date="2025-09" db="UniProtKB">
        <authorList>
            <consortium name="Ensembl"/>
        </authorList>
    </citation>
    <scope>IDENTIFICATION</scope>
</reference>
<proteinExistence type="predicted"/>
<dbReference type="GeneTree" id="ENSGT00940000155989"/>
<evidence type="ECO:0000313" key="4">
    <source>
        <dbReference type="Proteomes" id="UP000314982"/>
    </source>
</evidence>
<evidence type="ECO:0000313" key="3">
    <source>
        <dbReference type="Ensembl" id="ENSHHUP00000091195.1"/>
    </source>
</evidence>
<feature type="region of interest" description="Disordered" evidence="1">
    <location>
        <begin position="108"/>
        <end position="127"/>
    </location>
</feature>
<dbReference type="Ensembl" id="ENSHHUT00000094007.1">
    <property type="protein sequence ID" value="ENSHHUP00000091195.1"/>
    <property type="gene ID" value="ENSHHUG00000052618.1"/>
</dbReference>
<evidence type="ECO:0000256" key="1">
    <source>
        <dbReference type="SAM" id="MobiDB-lite"/>
    </source>
</evidence>
<keyword evidence="4" id="KW-1185">Reference proteome</keyword>
<sequence length="145" mass="16216">MKASEAYTKSLGCSSCCYLMEVLHPLISASTLLVTCCLSSQATFFCLFIGYFRVLLFLTHVLFLKKKGWHSKAKKIMGLVSGKSPETEGGASMSFRPKKSKRKLYRPEISSPMDFPSHPIIGGIPDEKEGDHLIIKRKLRTRTAK</sequence>